<organism evidence="1 2">
    <name type="scientific">Aquaticitalea lipolytica</name>
    <dbReference type="NCBI Taxonomy" id="1247562"/>
    <lineage>
        <taxon>Bacteria</taxon>
        <taxon>Pseudomonadati</taxon>
        <taxon>Bacteroidota</taxon>
        <taxon>Flavobacteriia</taxon>
        <taxon>Flavobacteriales</taxon>
        <taxon>Flavobacteriaceae</taxon>
        <taxon>Aquaticitalea</taxon>
    </lineage>
</organism>
<dbReference type="Pfam" id="PF07676">
    <property type="entry name" value="PD40"/>
    <property type="match status" value="2"/>
</dbReference>
<evidence type="ECO:0000313" key="2">
    <source>
        <dbReference type="Proteomes" id="UP000598120"/>
    </source>
</evidence>
<evidence type="ECO:0000313" key="1">
    <source>
        <dbReference type="EMBL" id="GFZ78367.1"/>
    </source>
</evidence>
<evidence type="ECO:0008006" key="3">
    <source>
        <dbReference type="Google" id="ProtNLM"/>
    </source>
</evidence>
<keyword evidence="2" id="KW-1185">Reference proteome</keyword>
<dbReference type="Proteomes" id="UP000598120">
    <property type="component" value="Unassembled WGS sequence"/>
</dbReference>
<dbReference type="EMBL" id="BMIC01000001">
    <property type="protein sequence ID" value="GFZ78367.1"/>
    <property type="molecule type" value="Genomic_DNA"/>
</dbReference>
<gene>
    <name evidence="1" type="ORF">GCM10011531_04890</name>
</gene>
<comment type="caution">
    <text evidence="1">The sequence shown here is derived from an EMBL/GenBank/DDBJ whole genome shotgun (WGS) entry which is preliminary data.</text>
</comment>
<accession>A0A8J2TNS3</accession>
<dbReference type="Gene3D" id="2.120.10.30">
    <property type="entry name" value="TolB, C-terminal domain"/>
    <property type="match status" value="1"/>
</dbReference>
<sequence>MKLIFTFLLLTFSTYLFPQSEISKVEPFLASIISQFPNVRDIAISNDKNEVVFSAQSYMGDLSALISVKKTNNTWSTPEIVSFSGQFFDLEPYFSSDGLTLYFVSNRPLDSSLSTIKDFDIWYVKRDNLNSKWSSPINMGSPINTVMDEFYPVITDSGNLYFTLDNQALKQKDNIYVSEFINGKYTEPKQLSSSINSDGYEFNAFVARDESYIIYTCYNREGGFGSGDLYISYKSDNGDWTPSKNMGDKINSDKMDYCPFVDETSNTLYFTSKRNSVLTTSEKQLTTVDLLAKFNTYENGLSRLYKVLLND</sequence>
<dbReference type="AlphaFoldDB" id="A0A8J2TNS3"/>
<dbReference type="SUPFAM" id="SSF82171">
    <property type="entry name" value="DPP6 N-terminal domain-like"/>
    <property type="match status" value="1"/>
</dbReference>
<dbReference type="RefSeq" id="WP_188604747.1">
    <property type="nucleotide sequence ID" value="NZ_BMIC01000001.1"/>
</dbReference>
<proteinExistence type="predicted"/>
<dbReference type="InterPro" id="IPR011042">
    <property type="entry name" value="6-blade_b-propeller_TolB-like"/>
</dbReference>
<dbReference type="InterPro" id="IPR011659">
    <property type="entry name" value="WD40"/>
</dbReference>
<name>A0A8J2TNS3_9FLAO</name>
<protein>
    <recommendedName>
        <fullName evidence="3">WD40-like Beta Propeller Repeat</fullName>
    </recommendedName>
</protein>
<reference evidence="1 2" key="1">
    <citation type="journal article" date="2014" name="Int. J. Syst. Evol. Microbiol.">
        <title>Complete genome sequence of Corynebacterium casei LMG S-19264T (=DSM 44701T), isolated from a smear-ripened cheese.</title>
        <authorList>
            <consortium name="US DOE Joint Genome Institute (JGI-PGF)"/>
            <person name="Walter F."/>
            <person name="Albersmeier A."/>
            <person name="Kalinowski J."/>
            <person name="Ruckert C."/>
        </authorList>
    </citation>
    <scope>NUCLEOTIDE SEQUENCE [LARGE SCALE GENOMIC DNA]</scope>
    <source>
        <strain evidence="1 2">CGMCC 1.15295</strain>
    </source>
</reference>